<comment type="catalytic activity">
    <reaction evidence="1">
        <text>S-ubiquitinyl-[E2 ubiquitin-conjugating enzyme]-L-cysteine + [acceptor protein]-L-lysine = [E2 ubiquitin-conjugating enzyme]-L-cysteine + N(6)-ubiquitinyl-[acceptor protein]-L-lysine.</text>
        <dbReference type="EC" id="2.3.2.27"/>
    </reaction>
</comment>
<keyword evidence="7" id="KW-0963">Cytoplasm</keyword>
<dbReference type="GO" id="GO:0006511">
    <property type="term" value="P:ubiquitin-dependent protein catabolic process"/>
    <property type="evidence" value="ECO:0007669"/>
    <property type="project" value="InterPro"/>
</dbReference>
<evidence type="ECO:0000256" key="9">
    <source>
        <dbReference type="ARBA" id="ARBA00022786"/>
    </source>
</evidence>
<evidence type="ECO:0000256" key="3">
    <source>
        <dbReference type="ARBA" id="ARBA00004496"/>
    </source>
</evidence>
<dbReference type="GO" id="GO:0000151">
    <property type="term" value="C:ubiquitin ligase complex"/>
    <property type="evidence" value="ECO:0007669"/>
    <property type="project" value="InterPro"/>
</dbReference>
<evidence type="ECO:0000256" key="11">
    <source>
        <dbReference type="SAM" id="MobiDB-lite"/>
    </source>
</evidence>
<evidence type="ECO:0000256" key="8">
    <source>
        <dbReference type="ARBA" id="ARBA00022679"/>
    </source>
</evidence>
<keyword evidence="14" id="KW-1185">Reference proteome</keyword>
<evidence type="ECO:0000256" key="1">
    <source>
        <dbReference type="ARBA" id="ARBA00000900"/>
    </source>
</evidence>
<dbReference type="FunFam" id="3.30.40.10:FF:000055">
    <property type="entry name" value="Ubiquitin conjugation factor e4 a"/>
    <property type="match status" value="1"/>
</dbReference>
<dbReference type="EMBL" id="CANHGI010000002">
    <property type="protein sequence ID" value="CAI5442383.1"/>
    <property type="molecule type" value="Genomic_DNA"/>
</dbReference>
<keyword evidence="10" id="KW-0539">Nucleus</keyword>
<dbReference type="Proteomes" id="UP001152747">
    <property type="component" value="Unassembled WGS sequence"/>
</dbReference>
<evidence type="ECO:0000256" key="6">
    <source>
        <dbReference type="ARBA" id="ARBA00012483"/>
    </source>
</evidence>
<evidence type="ECO:0000313" key="13">
    <source>
        <dbReference type="EMBL" id="CAI5442383.1"/>
    </source>
</evidence>
<sequence length="1010" mass="116241">MKTDDPMSDGLETGKNDDSFMDSSDSPMKVSDTDRLRSLVIDVFAFDNMKNETIEAYSDAILELQDVNFTGSPKTFQSNITEIVGNVVALSNSQSSQYQSTSDDSSYSVGVRLGLPELETISTTKSHAALNFLLSAHMKCVRAQRDESRNEDEKQILTIIEQCIFSNLSSVLRGQFEPLICGRDARISFIKRVYEDMITEASLIGLIAYCSDLSVSDSSALSEIFNPMFDIQRVCVSIQHMENTNGDATMYLIYRFIIRLLSVKIGSSRPLCDLIVERNDFNFKSIAKDNGREVALMSYLGPFFNFGLVADERKPLTKAFEGAHEDGNKDTIQLEMKQYQQRSAAVRSLLHQIIHQLVANTSTRGKTLQWISDVISKNRKKAQLHADSSQLVPNHYIANFLFVLYELSAKIGLDKVNPLYPFKSKCLVDIKEKTRLKMDLQQAREYSAKVDNDTEEKFTTECFFLTIECQHLVLEPINNLIGEFSRYISDLKNKIESIRSNILNILQAQNVDRAALEVKLQRNEMKLKVYSQVRACLRTQVRDQYLISNALDFANKQLLLLLQSIDKNGDFSGTSQQWNFPSEAPEQFAAYPEHYLEDILHLYIFAMQQMRDVVHERRNDWPGQLVCLFTNMKLFNNPFLVAKLVEVITSTTPMYHPNQTALFFNMISLPLSKEKLLPSLIRFYSDFEDGGEFYEKFRVRRNIQIIFDHLFKDYLYKSKFMDMARECGTEFIRFVNMIINDATWCIDESLAGLKQIHDVEKIMDRTDEWSATSQEERDQQLGVYEEAKRKVSGWLNYAFETLRLLVALTTDSPHPFMTSILGERLAAMLNHNLSQLCGNNCQDLKVKDATKRYGWDPRRFVSLLIDIYLNLHNDQFVKYVAYDERTYTPTTMKDVLNRMDQRKIVSISQIERFKRLLDDAEKEYIAKAEFEEELDDAPEEFKDPIMDAIMVDPVKLPSGHVMDRAVIERHLLSTPNNPFNRAPLTAAELEPQPELKAQIESWIAQKRNKK</sequence>
<protein>
    <recommendedName>
        <fullName evidence="6">RING-type E3 ubiquitin transferase</fullName>
        <ecNumber evidence="6">2.3.2.27</ecNumber>
    </recommendedName>
</protein>
<comment type="pathway">
    <text evidence="4">Protein modification; protein ubiquitination.</text>
</comment>
<dbReference type="InterPro" id="IPR019474">
    <property type="entry name" value="Ub_conjug_fac_E4_core"/>
</dbReference>
<dbReference type="GO" id="GO:0036503">
    <property type="term" value="P:ERAD pathway"/>
    <property type="evidence" value="ECO:0007669"/>
    <property type="project" value="InterPro"/>
</dbReference>
<dbReference type="EC" id="2.3.2.27" evidence="6"/>
<keyword evidence="9" id="KW-0833">Ubl conjugation pathway</keyword>
<dbReference type="SUPFAM" id="SSF57850">
    <property type="entry name" value="RING/U-box"/>
    <property type="match status" value="1"/>
</dbReference>
<dbReference type="Gene3D" id="3.30.40.10">
    <property type="entry name" value="Zinc/RING finger domain, C3HC4 (zinc finger)"/>
    <property type="match status" value="1"/>
</dbReference>
<evidence type="ECO:0000256" key="5">
    <source>
        <dbReference type="ARBA" id="ARBA00007434"/>
    </source>
</evidence>
<proteinExistence type="inferred from homology"/>
<comment type="caution">
    <text evidence="13">The sequence shown here is derived from an EMBL/GenBank/DDBJ whole genome shotgun (WGS) entry which is preliminary data.</text>
</comment>
<accession>A0A9P1ICM3</accession>
<dbReference type="GO" id="GO:0005634">
    <property type="term" value="C:nucleus"/>
    <property type="evidence" value="ECO:0007669"/>
    <property type="project" value="UniProtKB-SubCell"/>
</dbReference>
<keyword evidence="8" id="KW-0808">Transferase</keyword>
<dbReference type="GO" id="GO:0000209">
    <property type="term" value="P:protein polyubiquitination"/>
    <property type="evidence" value="ECO:0007669"/>
    <property type="project" value="TreeGrafter"/>
</dbReference>
<comment type="subcellular location">
    <subcellularLocation>
        <location evidence="3">Cytoplasm</location>
    </subcellularLocation>
    <subcellularLocation>
        <location evidence="2">Nucleus</location>
    </subcellularLocation>
</comment>
<evidence type="ECO:0000256" key="2">
    <source>
        <dbReference type="ARBA" id="ARBA00004123"/>
    </source>
</evidence>
<dbReference type="GO" id="GO:0005737">
    <property type="term" value="C:cytoplasm"/>
    <property type="evidence" value="ECO:0007669"/>
    <property type="project" value="UniProtKB-SubCell"/>
</dbReference>
<dbReference type="PANTHER" id="PTHR13931:SF2">
    <property type="entry name" value="UBIQUITIN CONJUGATION FACTOR E4 B"/>
    <property type="match status" value="1"/>
</dbReference>
<feature type="domain" description="U-box" evidence="12">
    <location>
        <begin position="936"/>
        <end position="1009"/>
    </location>
</feature>
<dbReference type="Pfam" id="PF10408">
    <property type="entry name" value="Ufd2P_core"/>
    <property type="match status" value="1"/>
</dbReference>
<dbReference type="CDD" id="cd16658">
    <property type="entry name" value="RING-Ubox_UBE4B"/>
    <property type="match status" value="1"/>
</dbReference>
<dbReference type="PANTHER" id="PTHR13931">
    <property type="entry name" value="UBIQUITINATION FACTOR E4"/>
    <property type="match status" value="1"/>
</dbReference>
<evidence type="ECO:0000256" key="7">
    <source>
        <dbReference type="ARBA" id="ARBA00022490"/>
    </source>
</evidence>
<evidence type="ECO:0000259" key="12">
    <source>
        <dbReference type="PROSITE" id="PS51698"/>
    </source>
</evidence>
<evidence type="ECO:0000256" key="10">
    <source>
        <dbReference type="ARBA" id="ARBA00023242"/>
    </source>
</evidence>
<feature type="region of interest" description="Disordered" evidence="11">
    <location>
        <begin position="1"/>
        <end position="30"/>
    </location>
</feature>
<gene>
    <name evidence="13" type="ORF">CAMP_LOCUS5020</name>
</gene>
<dbReference type="PROSITE" id="PS51698">
    <property type="entry name" value="U_BOX"/>
    <property type="match status" value="1"/>
</dbReference>
<dbReference type="AlphaFoldDB" id="A0A9P1ICM3"/>
<reference evidence="13" key="1">
    <citation type="submission" date="2022-11" db="EMBL/GenBank/DDBJ databases">
        <authorList>
            <person name="Kikuchi T."/>
        </authorList>
    </citation>
    <scope>NUCLEOTIDE SEQUENCE</scope>
    <source>
        <strain evidence="13">PS1010</strain>
    </source>
</reference>
<dbReference type="Pfam" id="PF04564">
    <property type="entry name" value="U-box"/>
    <property type="match status" value="1"/>
</dbReference>
<comment type="similarity">
    <text evidence="5">Belongs to the ubiquitin conjugation factor E4 family.</text>
</comment>
<dbReference type="SMART" id="SM00504">
    <property type="entry name" value="Ubox"/>
    <property type="match status" value="1"/>
</dbReference>
<name>A0A9P1ICM3_9PELO</name>
<evidence type="ECO:0000313" key="14">
    <source>
        <dbReference type="Proteomes" id="UP001152747"/>
    </source>
</evidence>
<dbReference type="GO" id="GO:0034450">
    <property type="term" value="F:ubiquitin-ubiquitin ligase activity"/>
    <property type="evidence" value="ECO:0007669"/>
    <property type="project" value="InterPro"/>
</dbReference>
<dbReference type="InterPro" id="IPR013083">
    <property type="entry name" value="Znf_RING/FYVE/PHD"/>
</dbReference>
<dbReference type="InterPro" id="IPR003613">
    <property type="entry name" value="Ubox_domain"/>
</dbReference>
<evidence type="ECO:0000256" key="4">
    <source>
        <dbReference type="ARBA" id="ARBA00004906"/>
    </source>
</evidence>
<dbReference type="InterPro" id="IPR045132">
    <property type="entry name" value="UBE4"/>
</dbReference>
<organism evidence="13 14">
    <name type="scientific">Caenorhabditis angaria</name>
    <dbReference type="NCBI Taxonomy" id="860376"/>
    <lineage>
        <taxon>Eukaryota</taxon>
        <taxon>Metazoa</taxon>
        <taxon>Ecdysozoa</taxon>
        <taxon>Nematoda</taxon>
        <taxon>Chromadorea</taxon>
        <taxon>Rhabditida</taxon>
        <taxon>Rhabditina</taxon>
        <taxon>Rhabditomorpha</taxon>
        <taxon>Rhabditoidea</taxon>
        <taxon>Rhabditidae</taxon>
        <taxon>Peloderinae</taxon>
        <taxon>Caenorhabditis</taxon>
    </lineage>
</organism>
<dbReference type="OrthoDB" id="20295at2759"/>